<sequence length="347" mass="39367">MALTNPSVGAAEPASQRRAPILRLPPVVQHLIKDHLDLADCSCVALASCLFRPLYKVDHTLQGAEQAGFLRRLEGDPSTGRLIYYCDGCNKLHSWGQDWSPTSTSEKASWVLDWKLDCSLRRFSHMFKPLNGTYSIAHHHIRLVMNAHHRGLECGLPVTQLEGESRDRFGPVNVVVKTAARISPSHELVLKRKYKFNCKRIDIADILEYGQRHDATICPHNTFVGGPLPGSCVIPWNTLRKQAPLQWSKESACLSCLTEYRLYICSRSRHRRIYTVELSSYHILGEGRDSKDWKWASITGTDGEDGSGRRQRKQWNKRVKKTVRDVWRESGLAERPASEENNSEAGR</sequence>
<dbReference type="EMBL" id="JABEYC010000952">
    <property type="protein sequence ID" value="KAF4971760.1"/>
    <property type="molecule type" value="Genomic_DNA"/>
</dbReference>
<reference evidence="1" key="1">
    <citation type="journal article" date="2020" name="BMC Genomics">
        <title>Correction to: Identification and distribution of gene clusters required for synthesis of sphingolipid metabolism inhibitors in diverse species of the filamentous fungus Fusarium.</title>
        <authorList>
            <person name="Kim H.S."/>
            <person name="Lohmar J.M."/>
            <person name="Busman M."/>
            <person name="Brown D.W."/>
            <person name="Naumann T.A."/>
            <person name="Divon H.H."/>
            <person name="Lysoe E."/>
            <person name="Uhlig S."/>
            <person name="Proctor R.H."/>
        </authorList>
    </citation>
    <scope>NUCLEOTIDE SEQUENCE</scope>
    <source>
        <strain evidence="1">NRRL 22465</strain>
    </source>
</reference>
<gene>
    <name evidence="1" type="ORF">FZEAL_9751</name>
</gene>
<evidence type="ECO:0000313" key="1">
    <source>
        <dbReference type="EMBL" id="KAF4971760.1"/>
    </source>
</evidence>
<proteinExistence type="predicted"/>
<evidence type="ECO:0000313" key="2">
    <source>
        <dbReference type="Proteomes" id="UP000635477"/>
    </source>
</evidence>
<dbReference type="OrthoDB" id="3766406at2759"/>
<name>A0A8H4U8K6_9HYPO</name>
<evidence type="ECO:0008006" key="3">
    <source>
        <dbReference type="Google" id="ProtNLM"/>
    </source>
</evidence>
<accession>A0A8H4U8K6</accession>
<comment type="caution">
    <text evidence="1">The sequence shown here is derived from an EMBL/GenBank/DDBJ whole genome shotgun (WGS) entry which is preliminary data.</text>
</comment>
<dbReference type="Proteomes" id="UP000635477">
    <property type="component" value="Unassembled WGS sequence"/>
</dbReference>
<reference evidence="1" key="2">
    <citation type="submission" date="2020-05" db="EMBL/GenBank/DDBJ databases">
        <authorList>
            <person name="Kim H.-S."/>
            <person name="Proctor R.H."/>
            <person name="Brown D.W."/>
        </authorList>
    </citation>
    <scope>NUCLEOTIDE SEQUENCE</scope>
    <source>
        <strain evidence="1">NRRL 22465</strain>
    </source>
</reference>
<organism evidence="1 2">
    <name type="scientific">Fusarium zealandicum</name>
    <dbReference type="NCBI Taxonomy" id="1053134"/>
    <lineage>
        <taxon>Eukaryota</taxon>
        <taxon>Fungi</taxon>
        <taxon>Dikarya</taxon>
        <taxon>Ascomycota</taxon>
        <taxon>Pezizomycotina</taxon>
        <taxon>Sordariomycetes</taxon>
        <taxon>Hypocreomycetidae</taxon>
        <taxon>Hypocreales</taxon>
        <taxon>Nectriaceae</taxon>
        <taxon>Fusarium</taxon>
        <taxon>Fusarium staphyleae species complex</taxon>
    </lineage>
</organism>
<protein>
    <recommendedName>
        <fullName evidence="3">F-box domain-containing protein</fullName>
    </recommendedName>
</protein>
<dbReference type="AlphaFoldDB" id="A0A8H4U8K6"/>
<keyword evidence="2" id="KW-1185">Reference proteome</keyword>